<dbReference type="PANTHER" id="PTHR22789">
    <property type="entry name" value="FUCULOSE PHOSPHATE ALDOLASE"/>
    <property type="match status" value="1"/>
</dbReference>
<protein>
    <submittedName>
        <fullName evidence="4">Putative aldolase</fullName>
    </submittedName>
</protein>
<dbReference type="Proteomes" id="UP000502377">
    <property type="component" value="Chromosome"/>
</dbReference>
<dbReference type="KEGG" id="crx:CRECT_0990"/>
<sequence>MDLKYCASEISNIALSMFRKNFFGVFHGSISARILHDSFLINKRTTIFDNLKEEDLIMLNSKRDYRWNDASIDADIHLNIYKNINEAKYVCYAMPPYLTAYTLNHAFIRPKDYFAYIKHHEIPIYDPKQFDDWYERADTEIYRYMLENKTNVMVIKGYGVYVHSRTPYQLAKDVAILENTCKLLSIAHFYEVERN</sequence>
<dbReference type="NCBIfam" id="NF004492">
    <property type="entry name" value="PRK05834.1"/>
    <property type="match status" value="1"/>
</dbReference>
<dbReference type="Pfam" id="PF00596">
    <property type="entry name" value="Aldolase_II"/>
    <property type="match status" value="1"/>
</dbReference>
<name>A0A6G5QM15_CAMRE</name>
<keyword evidence="2" id="KW-0456">Lyase</keyword>
<gene>
    <name evidence="4" type="ORF">CRECT_0990</name>
</gene>
<dbReference type="GO" id="GO:0019323">
    <property type="term" value="P:pentose catabolic process"/>
    <property type="evidence" value="ECO:0007669"/>
    <property type="project" value="TreeGrafter"/>
</dbReference>
<keyword evidence="1" id="KW-0479">Metal-binding</keyword>
<evidence type="ECO:0000313" key="4">
    <source>
        <dbReference type="EMBL" id="QCD46659.1"/>
    </source>
</evidence>
<dbReference type="InterPro" id="IPR050197">
    <property type="entry name" value="Aldolase_class_II_sugar_metab"/>
</dbReference>
<dbReference type="Gene3D" id="3.40.225.10">
    <property type="entry name" value="Class II aldolase/adducin N-terminal domain"/>
    <property type="match status" value="1"/>
</dbReference>
<proteinExistence type="predicted"/>
<reference evidence="4 5" key="1">
    <citation type="submission" date="2016-07" db="EMBL/GenBank/DDBJ databases">
        <title>Comparative genomics of the Campylobacter concisus group.</title>
        <authorList>
            <person name="Miller W.G."/>
            <person name="Yee E."/>
            <person name="Chapman M.H."/>
            <person name="Huynh S."/>
            <person name="Bono J.L."/>
            <person name="On S.L.W."/>
            <person name="StLeger J."/>
            <person name="Foster G."/>
            <person name="Parker C.T."/>
        </authorList>
    </citation>
    <scope>NUCLEOTIDE SEQUENCE [LARGE SCALE GENOMIC DNA]</scope>
    <source>
        <strain evidence="4 5">ATCC 33238</strain>
    </source>
</reference>
<accession>A0A6G5QM15</accession>
<dbReference type="GO" id="GO:0016832">
    <property type="term" value="F:aldehyde-lyase activity"/>
    <property type="evidence" value="ECO:0007669"/>
    <property type="project" value="TreeGrafter"/>
</dbReference>
<dbReference type="PANTHER" id="PTHR22789:SF0">
    <property type="entry name" value="3-OXO-TETRONATE 4-PHOSPHATE DECARBOXYLASE-RELATED"/>
    <property type="match status" value="1"/>
</dbReference>
<dbReference type="GO" id="GO:0046872">
    <property type="term" value="F:metal ion binding"/>
    <property type="evidence" value="ECO:0007669"/>
    <property type="project" value="UniProtKB-KW"/>
</dbReference>
<evidence type="ECO:0000256" key="2">
    <source>
        <dbReference type="ARBA" id="ARBA00023239"/>
    </source>
</evidence>
<dbReference type="SUPFAM" id="SSF53639">
    <property type="entry name" value="AraD/HMP-PK domain-like"/>
    <property type="match status" value="1"/>
</dbReference>
<dbReference type="InterPro" id="IPR001303">
    <property type="entry name" value="Aldolase_II/adducin_N"/>
</dbReference>
<dbReference type="EMBL" id="CP012543">
    <property type="protein sequence ID" value="QCD46659.1"/>
    <property type="molecule type" value="Genomic_DNA"/>
</dbReference>
<evidence type="ECO:0000313" key="5">
    <source>
        <dbReference type="Proteomes" id="UP000502377"/>
    </source>
</evidence>
<evidence type="ECO:0000259" key="3">
    <source>
        <dbReference type="SMART" id="SM01007"/>
    </source>
</evidence>
<feature type="domain" description="Class II aldolase/adducin N-terminal" evidence="3">
    <location>
        <begin position="8"/>
        <end position="185"/>
    </location>
</feature>
<dbReference type="SMART" id="SM01007">
    <property type="entry name" value="Aldolase_II"/>
    <property type="match status" value="1"/>
</dbReference>
<dbReference type="RefSeq" id="WP_004320294.1">
    <property type="nucleotide sequence ID" value="NZ_CP012543.1"/>
</dbReference>
<dbReference type="InterPro" id="IPR036409">
    <property type="entry name" value="Aldolase_II/adducin_N_sf"/>
</dbReference>
<evidence type="ECO:0000256" key="1">
    <source>
        <dbReference type="ARBA" id="ARBA00022723"/>
    </source>
</evidence>
<dbReference type="AlphaFoldDB" id="A0A6G5QM15"/>
<organism evidence="4 5">
    <name type="scientific">Campylobacter rectus</name>
    <name type="common">Wolinella recta</name>
    <dbReference type="NCBI Taxonomy" id="203"/>
    <lineage>
        <taxon>Bacteria</taxon>
        <taxon>Pseudomonadati</taxon>
        <taxon>Campylobacterota</taxon>
        <taxon>Epsilonproteobacteria</taxon>
        <taxon>Campylobacterales</taxon>
        <taxon>Campylobacteraceae</taxon>
        <taxon>Campylobacter</taxon>
    </lineage>
</organism>
<dbReference type="GO" id="GO:0005829">
    <property type="term" value="C:cytosol"/>
    <property type="evidence" value="ECO:0007669"/>
    <property type="project" value="TreeGrafter"/>
</dbReference>